<comment type="caution">
    <text evidence="2">The sequence shown here is derived from an EMBL/GenBank/DDBJ whole genome shotgun (WGS) entry which is preliminary data.</text>
</comment>
<feature type="transmembrane region" description="Helical" evidence="1">
    <location>
        <begin position="56"/>
        <end position="75"/>
    </location>
</feature>
<keyword evidence="1" id="KW-0812">Transmembrane</keyword>
<proteinExistence type="predicted"/>
<accession>A0AAE0ULJ7</accession>
<keyword evidence="1" id="KW-0472">Membrane</keyword>
<evidence type="ECO:0000313" key="3">
    <source>
        <dbReference type="Proteomes" id="UP001274896"/>
    </source>
</evidence>
<feature type="transmembrane region" description="Helical" evidence="1">
    <location>
        <begin position="7"/>
        <end position="26"/>
    </location>
</feature>
<dbReference type="AlphaFoldDB" id="A0AAE0ULJ7"/>
<keyword evidence="3" id="KW-1185">Reference proteome</keyword>
<sequence length="83" mass="8991">DVLYHGLAALLYLSASVLLAFITIAIGQTNNASQSTTPAVDPTVLAALLKTYRLDISAVVFSFLATLLYTIHTLFSGIRWKSF</sequence>
<feature type="non-terminal residue" evidence="2">
    <location>
        <position position="1"/>
    </location>
</feature>
<evidence type="ECO:0000313" key="2">
    <source>
        <dbReference type="EMBL" id="KAK3509838.1"/>
    </source>
</evidence>
<keyword evidence="1" id="KW-1133">Transmembrane helix</keyword>
<evidence type="ECO:0000256" key="1">
    <source>
        <dbReference type="SAM" id="Phobius"/>
    </source>
</evidence>
<protein>
    <submittedName>
        <fullName evidence="2">Uncharacterized protein</fullName>
    </submittedName>
</protein>
<dbReference type="Proteomes" id="UP001274896">
    <property type="component" value="Unassembled WGS sequence"/>
</dbReference>
<name>A0AAE0ULJ7_9TELE</name>
<dbReference type="EMBL" id="JAUCMX010000026">
    <property type="protein sequence ID" value="KAK3509838.1"/>
    <property type="molecule type" value="Genomic_DNA"/>
</dbReference>
<organism evidence="2 3">
    <name type="scientific">Hemibagrus guttatus</name>
    <dbReference type="NCBI Taxonomy" id="175788"/>
    <lineage>
        <taxon>Eukaryota</taxon>
        <taxon>Metazoa</taxon>
        <taxon>Chordata</taxon>
        <taxon>Craniata</taxon>
        <taxon>Vertebrata</taxon>
        <taxon>Euteleostomi</taxon>
        <taxon>Actinopterygii</taxon>
        <taxon>Neopterygii</taxon>
        <taxon>Teleostei</taxon>
        <taxon>Ostariophysi</taxon>
        <taxon>Siluriformes</taxon>
        <taxon>Bagridae</taxon>
        <taxon>Hemibagrus</taxon>
    </lineage>
</organism>
<gene>
    <name evidence="2" type="ORF">QTP70_014795</name>
</gene>
<reference evidence="2" key="1">
    <citation type="submission" date="2023-06" db="EMBL/GenBank/DDBJ databases">
        <title>Male Hemibagrus guttatus genome.</title>
        <authorList>
            <person name="Bian C."/>
        </authorList>
    </citation>
    <scope>NUCLEOTIDE SEQUENCE</scope>
    <source>
        <strain evidence="2">Male_cb2023</strain>
        <tissue evidence="2">Muscle</tissue>
    </source>
</reference>